<dbReference type="InterPro" id="IPR013783">
    <property type="entry name" value="Ig-like_fold"/>
</dbReference>
<keyword evidence="6" id="KW-1133">Transmembrane helix</keyword>
<dbReference type="Proteomes" id="UP001652622">
    <property type="component" value="Unplaced"/>
</dbReference>
<evidence type="ECO:0000256" key="3">
    <source>
        <dbReference type="ARBA" id="ARBA00023136"/>
    </source>
</evidence>
<evidence type="ECO:0000256" key="7">
    <source>
        <dbReference type="SAM" id="SignalP"/>
    </source>
</evidence>
<evidence type="ECO:0000256" key="5">
    <source>
        <dbReference type="SAM" id="MobiDB-lite"/>
    </source>
</evidence>
<dbReference type="GO" id="GO:0009897">
    <property type="term" value="C:external side of plasma membrane"/>
    <property type="evidence" value="ECO:0007669"/>
    <property type="project" value="TreeGrafter"/>
</dbReference>
<dbReference type="PANTHER" id="PTHR12080">
    <property type="entry name" value="SIGNALING LYMPHOCYTIC ACTIVATION MOLECULE"/>
    <property type="match status" value="1"/>
</dbReference>
<dbReference type="AlphaFoldDB" id="A0A6P9CD58"/>
<dbReference type="InParanoid" id="A0A6P9CD58"/>
<dbReference type="PANTHER" id="PTHR12080:SF82">
    <property type="entry name" value="CARCINOEMBRYONIC ANTIGEN-RELATED CELL ADHESION MOLECULE 21"/>
    <property type="match status" value="1"/>
</dbReference>
<dbReference type="RefSeq" id="XP_034282233.2">
    <property type="nucleotide sequence ID" value="XM_034426342.2"/>
</dbReference>
<reference evidence="9" key="1">
    <citation type="submission" date="2025-08" db="UniProtKB">
        <authorList>
            <consortium name="RefSeq"/>
        </authorList>
    </citation>
    <scope>IDENTIFICATION</scope>
    <source>
        <tissue evidence="9">Blood</tissue>
    </source>
</reference>
<organism evidence="8 9">
    <name type="scientific">Pantherophis guttatus</name>
    <name type="common">Corn snake</name>
    <name type="synonym">Elaphe guttata</name>
    <dbReference type="NCBI Taxonomy" id="94885"/>
    <lineage>
        <taxon>Eukaryota</taxon>
        <taxon>Metazoa</taxon>
        <taxon>Chordata</taxon>
        <taxon>Craniata</taxon>
        <taxon>Vertebrata</taxon>
        <taxon>Euteleostomi</taxon>
        <taxon>Lepidosauria</taxon>
        <taxon>Squamata</taxon>
        <taxon>Bifurcata</taxon>
        <taxon>Unidentata</taxon>
        <taxon>Episquamata</taxon>
        <taxon>Toxicofera</taxon>
        <taxon>Serpentes</taxon>
        <taxon>Colubroidea</taxon>
        <taxon>Colubridae</taxon>
        <taxon>Colubrinae</taxon>
        <taxon>Pantherophis</taxon>
    </lineage>
</organism>
<sequence>MSHQIILYLCFSILLLGAEDVEAKVNGILGESVTFQVKSSLPFKSISWSKIASSKSETIAVVSSGEPCGRLVPDPAYEKRVTIPEDCKGLNISHLRKEDAGRFTAVIIPSDAEKVDESFDLQIFRRLLDSEMRVTCTPDAAGNGTWKLNCSTGTWEDGVKFSWTSAVQSRDLPHWNSSILTSQDLNLNVTCAAENPVSKASTTVSLKQVCAEERPGTEAPQVNEKVLSASNALIGAVIAVIIVILLVVVIAVCLWRRKAAKGSGRYATHAEIENPPRSDSTLIADQAKESRRKTNQPARRAAKNNQEMPHTIYSAVQHPKQNHLQTDDEKIQKGRRHHHQTQAEKTIYSEITKSQESEDPNIKTIYETVQNPLPVKSSGL</sequence>
<keyword evidence="2 7" id="KW-0732">Signal</keyword>
<dbReference type="KEGG" id="pgut:117670854"/>
<evidence type="ECO:0000256" key="1">
    <source>
        <dbReference type="ARBA" id="ARBA00004370"/>
    </source>
</evidence>
<evidence type="ECO:0000313" key="8">
    <source>
        <dbReference type="Proteomes" id="UP001652622"/>
    </source>
</evidence>
<keyword evidence="4" id="KW-0325">Glycoprotein</keyword>
<feature type="signal peptide" evidence="7">
    <location>
        <begin position="1"/>
        <end position="23"/>
    </location>
</feature>
<keyword evidence="3 6" id="KW-0472">Membrane</keyword>
<dbReference type="GO" id="GO:0042110">
    <property type="term" value="P:T cell activation"/>
    <property type="evidence" value="ECO:0007669"/>
    <property type="project" value="TreeGrafter"/>
</dbReference>
<dbReference type="InterPro" id="IPR036179">
    <property type="entry name" value="Ig-like_dom_sf"/>
</dbReference>
<feature type="transmembrane region" description="Helical" evidence="6">
    <location>
        <begin position="232"/>
        <end position="255"/>
    </location>
</feature>
<name>A0A6P9CD58_PANGU</name>
<dbReference type="InterPro" id="IPR015631">
    <property type="entry name" value="CD2/SLAM_rcpt"/>
</dbReference>
<dbReference type="GeneID" id="117670854"/>
<proteinExistence type="predicted"/>
<feature type="chain" id="PRO_5045467986" evidence="7">
    <location>
        <begin position="24"/>
        <end position="380"/>
    </location>
</feature>
<feature type="region of interest" description="Disordered" evidence="5">
    <location>
        <begin position="287"/>
        <end position="345"/>
    </location>
</feature>
<keyword evidence="8" id="KW-1185">Reference proteome</keyword>
<gene>
    <name evidence="9" type="primary">LOC117670854</name>
</gene>
<keyword evidence="6" id="KW-0812">Transmembrane</keyword>
<dbReference type="SUPFAM" id="SSF48726">
    <property type="entry name" value="Immunoglobulin"/>
    <property type="match status" value="1"/>
</dbReference>
<evidence type="ECO:0000256" key="4">
    <source>
        <dbReference type="ARBA" id="ARBA00023180"/>
    </source>
</evidence>
<evidence type="ECO:0000313" key="9">
    <source>
        <dbReference type="RefSeq" id="XP_034282233.2"/>
    </source>
</evidence>
<evidence type="ECO:0000256" key="6">
    <source>
        <dbReference type="SAM" id="Phobius"/>
    </source>
</evidence>
<evidence type="ECO:0000256" key="2">
    <source>
        <dbReference type="ARBA" id="ARBA00022729"/>
    </source>
</evidence>
<protein>
    <submittedName>
        <fullName evidence="9">SLAM family member 5-like</fullName>
    </submittedName>
</protein>
<dbReference type="Gene3D" id="2.60.40.10">
    <property type="entry name" value="Immunoglobulins"/>
    <property type="match status" value="2"/>
</dbReference>
<accession>A0A6P9CD58</accession>
<comment type="subcellular location">
    <subcellularLocation>
        <location evidence="1">Membrane</location>
    </subcellularLocation>
</comment>
<dbReference type="OrthoDB" id="8741746at2759"/>